<evidence type="ECO:0000313" key="2">
    <source>
        <dbReference type="Proteomes" id="UP001202717"/>
    </source>
</evidence>
<name>A0ABY7S1F8_9FLAO</name>
<keyword evidence="2" id="KW-1185">Reference proteome</keyword>
<dbReference type="Proteomes" id="UP001202717">
    <property type="component" value="Chromosome"/>
</dbReference>
<gene>
    <name evidence="1" type="ORF">MUN68_006970</name>
</gene>
<dbReference type="EMBL" id="CP116221">
    <property type="protein sequence ID" value="WCO03233.1"/>
    <property type="molecule type" value="Genomic_DNA"/>
</dbReference>
<protein>
    <submittedName>
        <fullName evidence="1">DUF1853 family protein</fullName>
    </submittedName>
</protein>
<proteinExistence type="predicted"/>
<dbReference type="RefSeq" id="WP_249994330.1">
    <property type="nucleotide sequence ID" value="NZ_CP116221.1"/>
</dbReference>
<dbReference type="Pfam" id="PF08907">
    <property type="entry name" value="DUF1853"/>
    <property type="match status" value="1"/>
</dbReference>
<dbReference type="InterPro" id="IPR015003">
    <property type="entry name" value="DUF1853"/>
</dbReference>
<sequence length="270" mass="31793">MNLSKSHLQRLYQGFLNTPLLWNSNPVLGLKQLQFQNYDTFLFKRSLEKKLRLGLLAEQFVFNQLEQLENCRILAENLQIQKEKQTLGELDALIEFDKGSIHLEIVYKFYLYDATLGTSEIEQWIGPNRNDSLIEKITKLKDKQLPLLYSSNCESALNELDLNNQSFQQNVLFKAQLFTPYLKPANFNQLNNACVCGFYMNKAQLNDFNTCKFHIPPKLDWFLNTEHSVNWLNFESFKTEVEVFLEQSKSPLIWIKKTDDTLLKSFLVWW</sequence>
<organism evidence="1 2">
    <name type="scientific">Psychroserpens ponticola</name>
    <dbReference type="NCBI Taxonomy" id="2932268"/>
    <lineage>
        <taxon>Bacteria</taxon>
        <taxon>Pseudomonadati</taxon>
        <taxon>Bacteroidota</taxon>
        <taxon>Flavobacteriia</taxon>
        <taxon>Flavobacteriales</taxon>
        <taxon>Flavobacteriaceae</taxon>
        <taxon>Psychroserpens</taxon>
    </lineage>
</organism>
<accession>A0ABY7S1F8</accession>
<reference evidence="1 2" key="1">
    <citation type="submission" date="2023-01" db="EMBL/GenBank/DDBJ databases">
        <title>Psychroserpens ponticola sp. nov., isolated from seawater.</title>
        <authorList>
            <person name="Kristyanto S."/>
            <person name="Jung J."/>
            <person name="Kim J.M."/>
            <person name="Jeon C.O."/>
        </authorList>
    </citation>
    <scope>NUCLEOTIDE SEQUENCE [LARGE SCALE GENOMIC DNA]</scope>
    <source>
        <strain evidence="1 2">MSW6</strain>
    </source>
</reference>
<evidence type="ECO:0000313" key="1">
    <source>
        <dbReference type="EMBL" id="WCO03233.1"/>
    </source>
</evidence>